<proteinExistence type="inferred from homology"/>
<evidence type="ECO:0000259" key="4">
    <source>
        <dbReference type="Pfam" id="PF02558"/>
    </source>
</evidence>
<evidence type="ECO:0000313" key="6">
    <source>
        <dbReference type="EMBL" id="KAK1748237.1"/>
    </source>
</evidence>
<dbReference type="InterPro" id="IPR013332">
    <property type="entry name" value="KPR_N"/>
</dbReference>
<evidence type="ECO:0000256" key="2">
    <source>
        <dbReference type="ARBA" id="ARBA00022857"/>
    </source>
</evidence>
<dbReference type="GO" id="GO:0050661">
    <property type="term" value="F:NADP binding"/>
    <property type="evidence" value="ECO:0007669"/>
    <property type="project" value="TreeGrafter"/>
</dbReference>
<dbReference type="InterPro" id="IPR008927">
    <property type="entry name" value="6-PGluconate_DH-like_C_sf"/>
</dbReference>
<evidence type="ECO:0000256" key="3">
    <source>
        <dbReference type="ARBA" id="ARBA00023002"/>
    </source>
</evidence>
<dbReference type="InterPro" id="IPR036291">
    <property type="entry name" value="NAD(P)-bd_dom_sf"/>
</dbReference>
<protein>
    <submittedName>
        <fullName evidence="6">2-dehydropantoate 2-reductase</fullName>
        <ecNumber evidence="6">1.1.1.169</ecNumber>
    </submittedName>
</protein>
<dbReference type="Pfam" id="PF08546">
    <property type="entry name" value="ApbA_C"/>
    <property type="match status" value="1"/>
</dbReference>
<dbReference type="InterPro" id="IPR013328">
    <property type="entry name" value="6PGD_dom2"/>
</dbReference>
<keyword evidence="3 6" id="KW-0560">Oxidoreductase</keyword>
<dbReference type="EMBL" id="JATAAI010000001">
    <property type="protein sequence ID" value="KAK1748237.1"/>
    <property type="molecule type" value="Genomic_DNA"/>
</dbReference>
<dbReference type="GO" id="GO:0005737">
    <property type="term" value="C:cytoplasm"/>
    <property type="evidence" value="ECO:0007669"/>
    <property type="project" value="TreeGrafter"/>
</dbReference>
<dbReference type="EC" id="1.1.1.169" evidence="6"/>
<organism evidence="6 7">
    <name type="scientific">Skeletonema marinoi</name>
    <dbReference type="NCBI Taxonomy" id="267567"/>
    <lineage>
        <taxon>Eukaryota</taxon>
        <taxon>Sar</taxon>
        <taxon>Stramenopiles</taxon>
        <taxon>Ochrophyta</taxon>
        <taxon>Bacillariophyta</taxon>
        <taxon>Coscinodiscophyceae</taxon>
        <taxon>Thalassiosirophycidae</taxon>
        <taxon>Thalassiosirales</taxon>
        <taxon>Skeletonemataceae</taxon>
        <taxon>Skeletonema</taxon>
        <taxon>Skeletonema marinoi-dohrnii complex</taxon>
    </lineage>
</organism>
<keyword evidence="7" id="KW-1185">Reference proteome</keyword>
<feature type="domain" description="Ketopantoate reductase N-terminal" evidence="4">
    <location>
        <begin position="39"/>
        <end position="192"/>
    </location>
</feature>
<dbReference type="Gene3D" id="1.10.1040.10">
    <property type="entry name" value="N-(1-d-carboxylethyl)-l-norvaline Dehydrogenase, domain 2"/>
    <property type="match status" value="1"/>
</dbReference>
<evidence type="ECO:0000313" key="7">
    <source>
        <dbReference type="Proteomes" id="UP001224775"/>
    </source>
</evidence>
<dbReference type="InterPro" id="IPR050838">
    <property type="entry name" value="Ketopantoate_reductase"/>
</dbReference>
<comment type="caution">
    <text evidence="6">The sequence shown here is derived from an EMBL/GenBank/DDBJ whole genome shotgun (WGS) entry which is preliminary data.</text>
</comment>
<feature type="domain" description="Ketopantoate reductase C-terminal" evidence="5">
    <location>
        <begin position="239"/>
        <end position="377"/>
    </location>
</feature>
<dbReference type="PANTHER" id="PTHR43765:SF2">
    <property type="entry name" value="2-DEHYDROPANTOATE 2-REDUCTASE"/>
    <property type="match status" value="1"/>
</dbReference>
<dbReference type="AlphaFoldDB" id="A0AAD8YN10"/>
<reference evidence="6" key="1">
    <citation type="submission" date="2023-06" db="EMBL/GenBank/DDBJ databases">
        <title>Survivors Of The Sea: Transcriptome response of Skeletonema marinoi to long-term dormancy.</title>
        <authorList>
            <person name="Pinder M.I.M."/>
            <person name="Kourtchenko O."/>
            <person name="Robertson E.K."/>
            <person name="Larsson T."/>
            <person name="Maumus F."/>
            <person name="Osuna-Cruz C.M."/>
            <person name="Vancaester E."/>
            <person name="Stenow R."/>
            <person name="Vandepoele K."/>
            <person name="Ploug H."/>
            <person name="Bruchert V."/>
            <person name="Godhe A."/>
            <person name="Topel M."/>
        </authorList>
    </citation>
    <scope>NUCLEOTIDE SEQUENCE</scope>
    <source>
        <strain evidence="6">R05AC</strain>
    </source>
</reference>
<evidence type="ECO:0000259" key="5">
    <source>
        <dbReference type="Pfam" id="PF08546"/>
    </source>
</evidence>
<dbReference type="PANTHER" id="PTHR43765">
    <property type="entry name" value="2-DEHYDROPANTOATE 2-REDUCTASE-RELATED"/>
    <property type="match status" value="1"/>
</dbReference>
<dbReference type="InterPro" id="IPR013752">
    <property type="entry name" value="KPA_reductase"/>
</dbReference>
<dbReference type="Pfam" id="PF02558">
    <property type="entry name" value="ApbA"/>
    <property type="match status" value="1"/>
</dbReference>
<keyword evidence="2" id="KW-0521">NADP</keyword>
<accession>A0AAD8YN10</accession>
<dbReference type="SUPFAM" id="SSF51735">
    <property type="entry name" value="NAD(P)-binding Rossmann-fold domains"/>
    <property type="match status" value="1"/>
</dbReference>
<dbReference type="Gene3D" id="3.40.50.720">
    <property type="entry name" value="NAD(P)-binding Rossmann-like Domain"/>
    <property type="match status" value="1"/>
</dbReference>
<name>A0AAD8YN10_9STRA</name>
<sequence length="382" mass="42577">MTTCSMIRPHHLINLCCKNTKTKLMSTSCVQRDLIFPMHTLGGGSIGLLFAAALQKSCGDVTMLLRKHHKPRLSITSCEKSSTATNYFAPVQVCRPSDRQIITTCDIRAEIIGDVHDPIECLLICTKANDAITALSSIWDRLDRKNAAKVIILSNGALAIRDSIQRHFNDHQDLQIITATTTHGAYTEQSSDTKSNISGYCVVHAGEGLTYCTNDKFIDACEKVGWKGGALSEFEMNMMLWRKLAANCVINPLTAIHGVKNGQLLSLDNTDRTITCILEELSSIAILEMESFIQAEEDVEVQAHLQRSIRAELSVDFLKNFVTKVMTDTADNISSMLQDVNAKRTTEVRFLNGYVAHLGKEKYSIDCQYNKDMCNRVEDLKY</sequence>
<dbReference type="Proteomes" id="UP001224775">
    <property type="component" value="Unassembled WGS sequence"/>
</dbReference>
<comment type="similarity">
    <text evidence="1">Belongs to the ketopantoate reductase family.</text>
</comment>
<evidence type="ECO:0000256" key="1">
    <source>
        <dbReference type="ARBA" id="ARBA00007870"/>
    </source>
</evidence>
<dbReference type="GO" id="GO:0008677">
    <property type="term" value="F:2-dehydropantoate 2-reductase activity"/>
    <property type="evidence" value="ECO:0007669"/>
    <property type="project" value="UniProtKB-EC"/>
</dbReference>
<dbReference type="SUPFAM" id="SSF48179">
    <property type="entry name" value="6-phosphogluconate dehydrogenase C-terminal domain-like"/>
    <property type="match status" value="1"/>
</dbReference>
<gene>
    <name evidence="6" type="ORF">QTG54_000176</name>
</gene>